<dbReference type="EMBL" id="JBBAYM010000578">
    <property type="protein sequence ID" value="MEI5617399.1"/>
    <property type="molecule type" value="Genomic_DNA"/>
</dbReference>
<name>A0ABU8GW42_9ACTN</name>
<feature type="non-terminal residue" evidence="1">
    <location>
        <position position="86"/>
    </location>
</feature>
<gene>
    <name evidence="1" type="ORF">WB403_50785</name>
</gene>
<dbReference type="Proteomes" id="UP001365781">
    <property type="component" value="Unassembled WGS sequence"/>
</dbReference>
<feature type="non-terminal residue" evidence="1">
    <location>
        <position position="1"/>
    </location>
</feature>
<dbReference type="RefSeq" id="WP_336559256.1">
    <property type="nucleotide sequence ID" value="NZ_JBBAYM010000578.1"/>
</dbReference>
<dbReference type="Pfam" id="PF11013">
    <property type="entry name" value="DUF2851"/>
    <property type="match status" value="1"/>
</dbReference>
<dbReference type="InterPro" id="IPR021272">
    <property type="entry name" value="DUF2851"/>
</dbReference>
<evidence type="ECO:0000313" key="1">
    <source>
        <dbReference type="EMBL" id="MEI5617399.1"/>
    </source>
</evidence>
<sequence length="86" mass="9804">IIGSITLVGNIEIHVKASDWYKHKHQEDPLYQPIILHVVWENNCIIKTIQGLVIPCLDISPYISKIMLANFSQMMFKRKGLPCSGL</sequence>
<protein>
    <submittedName>
        <fullName evidence="1">DUF2851 family protein</fullName>
    </submittedName>
</protein>
<keyword evidence="2" id="KW-1185">Reference proteome</keyword>
<reference evidence="1 2" key="1">
    <citation type="submission" date="2024-03" db="EMBL/GenBank/DDBJ databases">
        <title>First Report of Pectobacterium brasiliscabiei causing potato scab in china.</title>
        <authorList>
            <person name="Handique U."/>
        </authorList>
    </citation>
    <scope>NUCLEOTIDE SEQUENCE [LARGE SCALE GENOMIC DNA]</scope>
    <source>
        <strain evidence="1 2">ZRIMU1503</strain>
    </source>
</reference>
<evidence type="ECO:0000313" key="2">
    <source>
        <dbReference type="Proteomes" id="UP001365781"/>
    </source>
</evidence>
<accession>A0ABU8GW42</accession>
<organism evidence="1 2">
    <name type="scientific">Streptomyces brasiliscabiei</name>
    <dbReference type="NCBI Taxonomy" id="2736302"/>
    <lineage>
        <taxon>Bacteria</taxon>
        <taxon>Bacillati</taxon>
        <taxon>Actinomycetota</taxon>
        <taxon>Actinomycetes</taxon>
        <taxon>Kitasatosporales</taxon>
        <taxon>Streptomycetaceae</taxon>
        <taxon>Streptomyces</taxon>
    </lineage>
</organism>
<comment type="caution">
    <text evidence="1">The sequence shown here is derived from an EMBL/GenBank/DDBJ whole genome shotgun (WGS) entry which is preliminary data.</text>
</comment>
<proteinExistence type="predicted"/>